<dbReference type="EMBL" id="JALDAY010000004">
    <property type="protein sequence ID" value="MCI3272416.1"/>
    <property type="molecule type" value="Genomic_DNA"/>
</dbReference>
<comment type="caution">
    <text evidence="4">The sequence shown here is derived from an EMBL/GenBank/DDBJ whole genome shotgun (WGS) entry which is preliminary data.</text>
</comment>
<evidence type="ECO:0000256" key="2">
    <source>
        <dbReference type="ARBA" id="ARBA00023002"/>
    </source>
</evidence>
<comment type="similarity">
    <text evidence="1 3">Belongs to the short-chain dehydrogenases/reductases (SDR) family.</text>
</comment>
<accession>A0ABS9Y918</accession>
<proteinExistence type="inferred from homology"/>
<evidence type="ECO:0000256" key="1">
    <source>
        <dbReference type="ARBA" id="ARBA00006484"/>
    </source>
</evidence>
<dbReference type="RefSeq" id="WP_242765571.1">
    <property type="nucleotide sequence ID" value="NZ_JALDAY010000004.1"/>
</dbReference>
<dbReference type="Gene3D" id="3.40.50.720">
    <property type="entry name" value="NAD(P)-binding Rossmann-like Domain"/>
    <property type="match status" value="1"/>
</dbReference>
<dbReference type="CDD" id="cd05233">
    <property type="entry name" value="SDR_c"/>
    <property type="match status" value="1"/>
</dbReference>
<dbReference type="InterPro" id="IPR036291">
    <property type="entry name" value="NAD(P)-bd_dom_sf"/>
</dbReference>
<dbReference type="PRINTS" id="PR00081">
    <property type="entry name" value="GDHRDH"/>
</dbReference>
<dbReference type="SUPFAM" id="SSF51735">
    <property type="entry name" value="NAD(P)-binding Rossmann-fold domains"/>
    <property type="match status" value="1"/>
</dbReference>
<keyword evidence="5" id="KW-1185">Reference proteome</keyword>
<sequence>MPGLMQDKVAIVSGAGQVGGLGHESALLLAQEGAKVVVSARSEEGLKASAKSIEEAGGTVLAVPTDITDPAQCARLVDATVAEFGRVDCLVNNAFNASPRGLLGDADLDAWRGVFEVNFWGSARLCQLVLPHMKAQRSGSIVNVLAHIIFKPQRIPDTGMFAYACSKNALYTLTQALALEVAEYGIRVNSHVPGYMDGPSVRDSFERLKQQDEKAWATAEGAVLDMIPQRRIPPTRECAKSVLFFASDQLSSVVTGQALLVNGGEALH</sequence>
<reference evidence="4" key="1">
    <citation type="submission" date="2022-03" db="EMBL/GenBank/DDBJ databases">
        <title>Streptomyces 7R015 and 7R016 isolated from Barleria lupulina in Thailand.</title>
        <authorList>
            <person name="Kanchanasin P."/>
            <person name="Phongsopitanun W."/>
            <person name="Tanasupawat S."/>
        </authorList>
    </citation>
    <scope>NUCLEOTIDE SEQUENCE</scope>
    <source>
        <strain evidence="4">7R015</strain>
    </source>
</reference>
<evidence type="ECO:0000256" key="3">
    <source>
        <dbReference type="RuleBase" id="RU000363"/>
    </source>
</evidence>
<keyword evidence="2" id="KW-0560">Oxidoreductase</keyword>
<dbReference type="InterPro" id="IPR002347">
    <property type="entry name" value="SDR_fam"/>
</dbReference>
<dbReference type="PANTHER" id="PTHR24321">
    <property type="entry name" value="DEHYDROGENASES, SHORT CHAIN"/>
    <property type="match status" value="1"/>
</dbReference>
<dbReference type="Pfam" id="PF00106">
    <property type="entry name" value="adh_short"/>
    <property type="match status" value="1"/>
</dbReference>
<name>A0ABS9Y918_9ACTN</name>
<gene>
    <name evidence="4" type="ORF">MQP27_14975</name>
</gene>
<evidence type="ECO:0000313" key="5">
    <source>
        <dbReference type="Proteomes" id="UP001165269"/>
    </source>
</evidence>
<dbReference type="Proteomes" id="UP001165269">
    <property type="component" value="Unassembled WGS sequence"/>
</dbReference>
<organism evidence="4 5">
    <name type="scientific">Streptomyces cylindrosporus</name>
    <dbReference type="NCBI Taxonomy" id="2927583"/>
    <lineage>
        <taxon>Bacteria</taxon>
        <taxon>Bacillati</taxon>
        <taxon>Actinomycetota</taxon>
        <taxon>Actinomycetes</taxon>
        <taxon>Kitasatosporales</taxon>
        <taxon>Streptomycetaceae</taxon>
        <taxon>Streptomyces</taxon>
    </lineage>
</organism>
<dbReference type="PRINTS" id="PR00080">
    <property type="entry name" value="SDRFAMILY"/>
</dbReference>
<dbReference type="PANTHER" id="PTHR24321:SF8">
    <property type="entry name" value="ESTRADIOL 17-BETA-DEHYDROGENASE 8-RELATED"/>
    <property type="match status" value="1"/>
</dbReference>
<evidence type="ECO:0000313" key="4">
    <source>
        <dbReference type="EMBL" id="MCI3272416.1"/>
    </source>
</evidence>
<protein>
    <submittedName>
        <fullName evidence="4">SDR family oxidoreductase</fullName>
    </submittedName>
</protein>